<evidence type="ECO:0008006" key="3">
    <source>
        <dbReference type="Google" id="ProtNLM"/>
    </source>
</evidence>
<organism evidence="1 2">
    <name type="scientific">SAR324 cluster bacterium</name>
    <dbReference type="NCBI Taxonomy" id="2024889"/>
    <lineage>
        <taxon>Bacteria</taxon>
        <taxon>Deltaproteobacteria</taxon>
        <taxon>SAR324 cluster</taxon>
    </lineage>
</organism>
<protein>
    <recommendedName>
        <fullName evidence="3">DUF4878 domain-containing protein</fullName>
    </recommendedName>
</protein>
<dbReference type="AlphaFoldDB" id="A0A7X9FSC3"/>
<evidence type="ECO:0000313" key="1">
    <source>
        <dbReference type="EMBL" id="NMC62966.1"/>
    </source>
</evidence>
<accession>A0A7X9FSC3</accession>
<dbReference type="EMBL" id="JAAZON010000324">
    <property type="protein sequence ID" value="NMC62966.1"/>
    <property type="molecule type" value="Genomic_DNA"/>
</dbReference>
<reference evidence="1 2" key="1">
    <citation type="journal article" date="2020" name="Biotechnol. Biofuels">
        <title>New insights from the biogas microbiome by comprehensive genome-resolved metagenomics of nearly 1600 species originating from multiple anaerobic digesters.</title>
        <authorList>
            <person name="Campanaro S."/>
            <person name="Treu L."/>
            <person name="Rodriguez-R L.M."/>
            <person name="Kovalovszki A."/>
            <person name="Ziels R.M."/>
            <person name="Maus I."/>
            <person name="Zhu X."/>
            <person name="Kougias P.G."/>
            <person name="Basile A."/>
            <person name="Luo G."/>
            <person name="Schluter A."/>
            <person name="Konstantinidis K.T."/>
            <person name="Angelidaki I."/>
        </authorList>
    </citation>
    <scope>NUCLEOTIDE SEQUENCE [LARGE SCALE GENOMIC DNA]</scope>
    <source>
        <strain evidence="1">AS27yjCOA_65</strain>
    </source>
</reference>
<comment type="caution">
    <text evidence="1">The sequence shown here is derived from an EMBL/GenBank/DDBJ whole genome shotgun (WGS) entry which is preliminary data.</text>
</comment>
<evidence type="ECO:0000313" key="2">
    <source>
        <dbReference type="Proteomes" id="UP000524246"/>
    </source>
</evidence>
<proteinExistence type="predicted"/>
<gene>
    <name evidence="1" type="ORF">GYA55_07330</name>
</gene>
<sequence length="154" mass="17444">MQKVVGSVFFRSFLLAGIISLAFSQSGCFLAPAIDSFKRAGLTASDRTRLLGERLKEYHEAIAWGDTDLALQYVEAEKRGEIRPIIETMSNEEKVTDTKVMSSIFDDSASNATIRIKIKSYKIPYYVVKDRIDEEEWEYSMSDGWLLKGLKRGS</sequence>
<dbReference type="Proteomes" id="UP000524246">
    <property type="component" value="Unassembled WGS sequence"/>
</dbReference>
<name>A0A7X9FSC3_9DELT</name>